<dbReference type="Gene3D" id="3.50.50.60">
    <property type="entry name" value="FAD/NAD(P)-binding domain"/>
    <property type="match status" value="1"/>
</dbReference>
<dbReference type="PANTHER" id="PTHR43747:SF1">
    <property type="entry name" value="SLR1998 PROTEIN"/>
    <property type="match status" value="1"/>
</dbReference>
<evidence type="ECO:0000313" key="1">
    <source>
        <dbReference type="EMBL" id="CUS41668.1"/>
    </source>
</evidence>
<sequence>MNELMSEENHETQCDLLIIGHSMAGGCLARQMKLEHPELRITVIERKTEFGYWVGESTLEAFWNYAATSLDLGHYLDTNHLYKHGLRFFYDSKEHDLALKDMSEVGRSWYHGTPAHQIDRKKFDTDLCRMNIESGIDVRLGVTVTDVALDRDHGHTIKTAAGNFRAKWVVDAAGFASPIARQLGICEIKNDEHPISSYWARVSGVANLDLLGGKEWRQRVRYTTRTLATTHFMYGGYWFWLIPLDGETYSIGLVTKNDECDIKIKGEQEFLDFLRTHKCMEELLPVETTKILDYTQMKNLSRRVSAPYSEDRWFLTGMSAVFLDPLLSPGSAYLSDSNRMIGDMIKADMQGDDEAYRVMVPVFNRFSQFWLDNFFLHIKGLYHPCYDRQKVYFTSMLMQWFGIILPSSMVKNWGYMPGMTMADLQGFYDQMDYLSANNVIHKIDHIAHEFEDLLKSRGLEFSHNEGQFFDVEIDDCFMENTRTMGSTLTMDSIVHIEQKMLEVTYLGILQRLAELDNVQATEADLMDAARESCQYELTVLEAFNTLCTKANKTRKEQESQVAMA</sequence>
<dbReference type="GO" id="GO:0004497">
    <property type="term" value="F:monooxygenase activity"/>
    <property type="evidence" value="ECO:0007669"/>
    <property type="project" value="InterPro"/>
</dbReference>
<reference evidence="1" key="1">
    <citation type="submission" date="2015-10" db="EMBL/GenBank/DDBJ databases">
        <authorList>
            <person name="Gilbert D.G."/>
        </authorList>
    </citation>
    <scope>NUCLEOTIDE SEQUENCE</scope>
</reference>
<dbReference type="InterPro" id="IPR006905">
    <property type="entry name" value="Flavin_halogenase"/>
</dbReference>
<name>A0A160TDC8_9ZZZZ</name>
<organism evidence="1">
    <name type="scientific">hydrothermal vent metagenome</name>
    <dbReference type="NCBI Taxonomy" id="652676"/>
    <lineage>
        <taxon>unclassified sequences</taxon>
        <taxon>metagenomes</taxon>
        <taxon>ecological metagenomes</taxon>
    </lineage>
</organism>
<dbReference type="Pfam" id="PF04820">
    <property type="entry name" value="Trp_halogenase"/>
    <property type="match status" value="1"/>
</dbReference>
<dbReference type="InterPro" id="IPR036188">
    <property type="entry name" value="FAD/NAD-bd_sf"/>
</dbReference>
<dbReference type="PANTHER" id="PTHR43747">
    <property type="entry name" value="FAD-BINDING PROTEIN"/>
    <property type="match status" value="1"/>
</dbReference>
<dbReference type="AlphaFoldDB" id="A0A160TDC8"/>
<protein>
    <submittedName>
        <fullName evidence="1">FIG022199: FAD-binding protein</fullName>
    </submittedName>
</protein>
<gene>
    <name evidence="1" type="ORF">MGWOODY_Tha2187</name>
</gene>
<dbReference type="InterPro" id="IPR050816">
    <property type="entry name" value="Flavin-dep_Halogenase_NPB"/>
</dbReference>
<proteinExistence type="predicted"/>
<dbReference type="SUPFAM" id="SSF51905">
    <property type="entry name" value="FAD/NAD(P)-binding domain"/>
    <property type="match status" value="1"/>
</dbReference>
<accession>A0A160TDC8</accession>
<dbReference type="EMBL" id="CZQC01000050">
    <property type="protein sequence ID" value="CUS41668.1"/>
    <property type="molecule type" value="Genomic_DNA"/>
</dbReference>